<comment type="catalytic activity">
    <reaction evidence="6">
        <text>P(1),P(4)-bis(5'-adenosyl) tetraphosphate + H2O = 2 ADP + 2 H(+)</text>
        <dbReference type="Rhea" id="RHEA:24252"/>
        <dbReference type="ChEBI" id="CHEBI:15377"/>
        <dbReference type="ChEBI" id="CHEBI:15378"/>
        <dbReference type="ChEBI" id="CHEBI:58141"/>
        <dbReference type="ChEBI" id="CHEBI:456216"/>
        <dbReference type="EC" id="3.6.1.41"/>
    </reaction>
</comment>
<dbReference type="SMART" id="SM00471">
    <property type="entry name" value="HDc"/>
    <property type="match status" value="1"/>
</dbReference>
<dbReference type="AlphaFoldDB" id="E0E0X1"/>
<dbReference type="EMBL" id="ADGQ01000001">
    <property type="protein sequence ID" value="EFM65472.1"/>
    <property type="molecule type" value="Genomic_DNA"/>
</dbReference>
<dbReference type="InterPro" id="IPR051094">
    <property type="entry name" value="Diverse_Catalytic_Enzymes"/>
</dbReference>
<dbReference type="PROSITE" id="PS51831">
    <property type="entry name" value="HD"/>
    <property type="match status" value="1"/>
</dbReference>
<dbReference type="eggNOG" id="COG1713">
    <property type="taxonomic scope" value="Bacteria"/>
</dbReference>
<dbReference type="GeneID" id="84799789"/>
<evidence type="ECO:0000259" key="7">
    <source>
        <dbReference type="PROSITE" id="PS51831"/>
    </source>
</evidence>
<dbReference type="NCBIfam" id="TIGR00277">
    <property type="entry name" value="HDIG"/>
    <property type="match status" value="1"/>
</dbReference>
<dbReference type="EC" id="3.6.1.41" evidence="1"/>
<dbReference type="GO" id="GO:0046872">
    <property type="term" value="F:metal ion binding"/>
    <property type="evidence" value="ECO:0007669"/>
    <property type="project" value="UniProtKB-KW"/>
</dbReference>
<keyword evidence="5" id="KW-0408">Iron</keyword>
<accession>E0E0X1</accession>
<gene>
    <name evidence="8" type="ORF">HMPREF0634_0819</name>
</gene>
<evidence type="ECO:0000256" key="4">
    <source>
        <dbReference type="ARBA" id="ARBA00022801"/>
    </source>
</evidence>
<keyword evidence="4 8" id="KW-0378">Hydrolase</keyword>
<organism evidence="8 9">
    <name type="scientific">Peptostreptococcus stomatis DSM 17678</name>
    <dbReference type="NCBI Taxonomy" id="596315"/>
    <lineage>
        <taxon>Bacteria</taxon>
        <taxon>Bacillati</taxon>
        <taxon>Bacillota</taxon>
        <taxon>Clostridia</taxon>
        <taxon>Peptostreptococcales</taxon>
        <taxon>Peptostreptococcaceae</taxon>
        <taxon>Peptostreptococcus</taxon>
    </lineage>
</organism>
<dbReference type="Gene3D" id="1.10.3210.10">
    <property type="entry name" value="Hypothetical protein af1432"/>
    <property type="match status" value="1"/>
</dbReference>
<dbReference type="RefSeq" id="WP_007787856.1">
    <property type="nucleotide sequence ID" value="NZ_ADGQ01000001.1"/>
</dbReference>
<dbReference type="PANTHER" id="PTHR35795">
    <property type="entry name" value="SLR1885 PROTEIN"/>
    <property type="match status" value="1"/>
</dbReference>
<dbReference type="GO" id="GO:0008803">
    <property type="term" value="F:bis(5'-nucleosyl)-tetraphosphatase (symmetrical) activity"/>
    <property type="evidence" value="ECO:0007669"/>
    <property type="project" value="UniProtKB-EC"/>
</dbReference>
<dbReference type="CDD" id="cd00077">
    <property type="entry name" value="HDc"/>
    <property type="match status" value="1"/>
</dbReference>
<dbReference type="InterPro" id="IPR006675">
    <property type="entry name" value="HDIG_dom"/>
</dbReference>
<dbReference type="InterPro" id="IPR005249">
    <property type="entry name" value="YqeK"/>
</dbReference>
<evidence type="ECO:0000256" key="2">
    <source>
        <dbReference type="ARBA" id="ARBA00022723"/>
    </source>
</evidence>
<dbReference type="OrthoDB" id="5295945at2"/>
<dbReference type="NCBIfam" id="TIGR00488">
    <property type="entry name" value="bis(5'-nucleosyl)-tetraphosphatase (symmetrical) YqeK"/>
    <property type="match status" value="1"/>
</dbReference>
<dbReference type="GO" id="GO:0000166">
    <property type="term" value="F:nucleotide binding"/>
    <property type="evidence" value="ECO:0007669"/>
    <property type="project" value="UniProtKB-KW"/>
</dbReference>
<evidence type="ECO:0000313" key="9">
    <source>
        <dbReference type="Proteomes" id="UP000003244"/>
    </source>
</evidence>
<protein>
    <recommendedName>
        <fullName evidence="1">bis(5'-nucleosyl)-tetraphosphatase (symmetrical)</fullName>
        <ecNumber evidence="1">3.6.1.41</ecNumber>
    </recommendedName>
</protein>
<dbReference type="STRING" id="596315.HMPREF0634_0819"/>
<dbReference type="InterPro" id="IPR003607">
    <property type="entry name" value="HD/PDEase_dom"/>
</dbReference>
<feature type="domain" description="HD" evidence="7">
    <location>
        <begin position="18"/>
        <end position="133"/>
    </location>
</feature>
<evidence type="ECO:0000256" key="5">
    <source>
        <dbReference type="ARBA" id="ARBA00023004"/>
    </source>
</evidence>
<keyword evidence="2" id="KW-0479">Metal-binding</keyword>
<sequence length="191" mass="21636">MEKSVMIEKLKDYLPEKRWTHSLNVARAAVKLSELVGCDSQKAEIAGILHDTAKYVKLADVGSYCEKYNIQLDEMEKKSTALSHSVLGYYIAKYEFGIEDEDILSAIRYHTTAKPGMNILEKIIYVADVIEVGRDYPGVDDLREVAYSGDLDRAVLMALDNAIMSVIRKKAPLHLRTIEARNYYLTQVKSK</sequence>
<dbReference type="InterPro" id="IPR006674">
    <property type="entry name" value="HD_domain"/>
</dbReference>
<evidence type="ECO:0000256" key="3">
    <source>
        <dbReference type="ARBA" id="ARBA00022741"/>
    </source>
</evidence>
<comment type="caution">
    <text evidence="8">The sequence shown here is derived from an EMBL/GenBank/DDBJ whole genome shotgun (WGS) entry which is preliminary data.</text>
</comment>
<evidence type="ECO:0000313" key="8">
    <source>
        <dbReference type="EMBL" id="EFM65472.1"/>
    </source>
</evidence>
<reference evidence="8 9" key="1">
    <citation type="submission" date="2010-08" db="EMBL/GenBank/DDBJ databases">
        <authorList>
            <person name="Harkins D.M."/>
            <person name="Madupu R."/>
            <person name="Durkin A.S."/>
            <person name="Torralba M."/>
            <person name="Methe B."/>
            <person name="Sutton G.G."/>
            <person name="Nelson K.E."/>
        </authorList>
    </citation>
    <scope>NUCLEOTIDE SEQUENCE [LARGE SCALE GENOMIC DNA]</scope>
    <source>
        <strain evidence="8 9">DSM 17678</strain>
    </source>
</reference>
<dbReference type="PANTHER" id="PTHR35795:SF1">
    <property type="entry name" value="BIS(5'-NUCLEOSYL)-TETRAPHOSPHATASE, SYMMETRICAL"/>
    <property type="match status" value="1"/>
</dbReference>
<name>E0E0X1_9FIRM</name>
<keyword evidence="9" id="KW-1185">Reference proteome</keyword>
<dbReference type="SUPFAM" id="SSF109604">
    <property type="entry name" value="HD-domain/PDEase-like"/>
    <property type="match status" value="1"/>
</dbReference>
<keyword evidence="3" id="KW-0547">Nucleotide-binding</keyword>
<dbReference type="Pfam" id="PF01966">
    <property type="entry name" value="HD"/>
    <property type="match status" value="1"/>
</dbReference>
<evidence type="ECO:0000256" key="6">
    <source>
        <dbReference type="ARBA" id="ARBA00049417"/>
    </source>
</evidence>
<dbReference type="Proteomes" id="UP000003244">
    <property type="component" value="Unassembled WGS sequence"/>
</dbReference>
<proteinExistence type="predicted"/>
<evidence type="ECO:0000256" key="1">
    <source>
        <dbReference type="ARBA" id="ARBA00012506"/>
    </source>
</evidence>